<feature type="region of interest" description="Disordered" evidence="1">
    <location>
        <begin position="21"/>
        <end position="42"/>
    </location>
</feature>
<gene>
    <name evidence="2" type="ORF">Sphch_0192</name>
</gene>
<evidence type="ECO:0000313" key="2">
    <source>
        <dbReference type="EMBL" id="AEG47892.1"/>
    </source>
</evidence>
<dbReference type="Proteomes" id="UP000007150">
    <property type="component" value="Chromosome 1"/>
</dbReference>
<dbReference type="STRING" id="690566.Sphch_0192"/>
<evidence type="ECO:0000256" key="1">
    <source>
        <dbReference type="SAM" id="MobiDB-lite"/>
    </source>
</evidence>
<dbReference type="KEGG" id="sch:Sphch_0192"/>
<proteinExistence type="predicted"/>
<accession>F6EUJ8</accession>
<dbReference type="AlphaFoldDB" id="F6EUJ8"/>
<evidence type="ECO:0000313" key="3">
    <source>
        <dbReference type="Proteomes" id="UP000007150"/>
    </source>
</evidence>
<keyword evidence="3" id="KW-1185">Reference proteome</keyword>
<dbReference type="EMBL" id="CP002798">
    <property type="protein sequence ID" value="AEG47892.1"/>
    <property type="molecule type" value="Genomic_DNA"/>
</dbReference>
<dbReference type="HOGENOM" id="CLU_3257969_0_0_5"/>
<name>F6EUJ8_SPHCR</name>
<reference evidence="2 3" key="1">
    <citation type="submission" date="2011-05" db="EMBL/GenBank/DDBJ databases">
        <title>Complete sequence of chromosome 1 of Sphingobium chlorophenolicum L-1.</title>
        <authorList>
            <consortium name="US DOE Joint Genome Institute"/>
            <person name="Lucas S."/>
            <person name="Han J."/>
            <person name="Lapidus A."/>
            <person name="Cheng J.-F."/>
            <person name="Goodwin L."/>
            <person name="Pitluck S."/>
            <person name="Peters L."/>
            <person name="Daligault H."/>
            <person name="Han C."/>
            <person name="Tapia R."/>
            <person name="Land M."/>
            <person name="Hauser L."/>
            <person name="Kyrpides N."/>
            <person name="Ivanova N."/>
            <person name="Pagani I."/>
            <person name="Turner P."/>
            <person name="Copley S."/>
            <person name="Woyke T."/>
        </authorList>
    </citation>
    <scope>NUCLEOTIDE SEQUENCE [LARGE SCALE GENOMIC DNA]</scope>
    <source>
        <strain evidence="2 3">L-1</strain>
    </source>
</reference>
<sequence length="42" mass="4512">MVNFENLGASHVPRFDAACSKHVSTGSAKMRHLQPAMDGKAN</sequence>
<protein>
    <submittedName>
        <fullName evidence="2">Uncharacterized protein</fullName>
    </submittedName>
</protein>
<organism evidence="2 3">
    <name type="scientific">Sphingobium chlorophenolicum L-1</name>
    <dbReference type="NCBI Taxonomy" id="690566"/>
    <lineage>
        <taxon>Bacteria</taxon>
        <taxon>Pseudomonadati</taxon>
        <taxon>Pseudomonadota</taxon>
        <taxon>Alphaproteobacteria</taxon>
        <taxon>Sphingomonadales</taxon>
        <taxon>Sphingomonadaceae</taxon>
        <taxon>Sphingobium</taxon>
    </lineage>
</organism>